<protein>
    <submittedName>
        <fullName evidence="5">E3 ubiquitin-protein ligase SHPRH</fullName>
    </submittedName>
</protein>
<dbReference type="PANTHER" id="PTHR45865:SF1">
    <property type="entry name" value="E3 UBIQUITIN-PROTEIN LIGASE SHPRH"/>
    <property type="match status" value="1"/>
</dbReference>
<dbReference type="GO" id="GO:0000209">
    <property type="term" value="P:protein polyubiquitination"/>
    <property type="evidence" value="ECO:0007669"/>
    <property type="project" value="TreeGrafter"/>
</dbReference>
<dbReference type="InterPro" id="IPR027417">
    <property type="entry name" value="P-loop_NTPase"/>
</dbReference>
<dbReference type="InterPro" id="IPR000330">
    <property type="entry name" value="SNF2_N"/>
</dbReference>
<dbReference type="EMBL" id="JACEEZ010003441">
    <property type="protein sequence ID" value="KAG0727378.1"/>
    <property type="molecule type" value="Genomic_DNA"/>
</dbReference>
<keyword evidence="6" id="KW-1185">Reference proteome</keyword>
<dbReference type="OrthoDB" id="423559at2759"/>
<evidence type="ECO:0000256" key="1">
    <source>
        <dbReference type="SAM" id="MobiDB-lite"/>
    </source>
</evidence>
<evidence type="ECO:0000259" key="2">
    <source>
        <dbReference type="Pfam" id="PF00176"/>
    </source>
</evidence>
<feature type="domain" description="E3 ubiquitin-protein ligase SHPRH first helical" evidence="4">
    <location>
        <begin position="290"/>
        <end position="383"/>
    </location>
</feature>
<dbReference type="InterPro" id="IPR038718">
    <property type="entry name" value="SNF2-like_sf"/>
</dbReference>
<sequence length="680" mass="79309">MCVPCGPPTPRDLPGPRDWVDEIMKHVRHQEVRMLVYRGVAAQGYTQPHCLARFNIVITTYETLSRELNYVDLPHSNSQAGRRFRHPKRFMATPSPLPCVEWWRVCLDEAQMVECTTNKTAEMALRLAAVNRWCVTGTPVQKTVNELQGLLMFLGVDPYCVPRWWGRCLYTPYCRGVKAPLHTTLARHMWRNSKKDVITQINIPQQTEEVHWLAFTRVEEHFYQGLLAQCSFDTQHRLNRFPDPHTKLSTLDRNTLTYLLQPLLKLRQACNHPQVVRGQFLPLARKTMTMEMLLDNLTNKTKVEAEEAHRALIASTNGLAAIHVIRQEWAEAVEAYREALRSMEDHEDIKTDSLQRLHTLHNLAEVLEAEHPGIHPTLRDAKLKEEAEGIRCKYLQQHPQLVRSSHEECRTNTAAVGDLNGTFSSRDGAWWLAALQCFDKEFVLEVRDEMLSSYSRFEENKCLLHPVTSRTHLQMVLNAEMKKLRGQRDDMIKGLDHLHTLDRVALLEGAIDCHLRPSETEPPQCLLCATHEFFEEYEETLFSMRETKHSRTTEKSRETEDVKDKAQGEVERVLRYLQTKCLPEWRQEVHRDSQTHFRMLEAMKKEFKNYRIWWRAIFDSVSALDEVNMATLRLRLRHPDEEPPPQHHQKGKKKDMQDLDTRQRTSYATSSNPPSYHNKN</sequence>
<comment type="caution">
    <text evidence="5">The sequence shown here is derived from an EMBL/GenBank/DDBJ whole genome shotgun (WGS) entry which is preliminary data.</text>
</comment>
<evidence type="ECO:0000259" key="3">
    <source>
        <dbReference type="Pfam" id="PF21324"/>
    </source>
</evidence>
<evidence type="ECO:0000313" key="5">
    <source>
        <dbReference type="EMBL" id="KAG0727378.1"/>
    </source>
</evidence>
<feature type="region of interest" description="Disordered" evidence="1">
    <location>
        <begin position="545"/>
        <end position="564"/>
    </location>
</feature>
<dbReference type="Pfam" id="PF21324">
    <property type="entry name" value="SHPRH_helical-2nd"/>
    <property type="match status" value="1"/>
</dbReference>
<dbReference type="Gene3D" id="3.40.50.10810">
    <property type="entry name" value="Tandem AAA-ATPase domain"/>
    <property type="match status" value="1"/>
</dbReference>
<evidence type="ECO:0000259" key="4">
    <source>
        <dbReference type="Pfam" id="PF21325"/>
    </source>
</evidence>
<dbReference type="GO" id="GO:0005634">
    <property type="term" value="C:nucleus"/>
    <property type="evidence" value="ECO:0007669"/>
    <property type="project" value="TreeGrafter"/>
</dbReference>
<feature type="compositionally biased region" description="Polar residues" evidence="1">
    <location>
        <begin position="664"/>
        <end position="680"/>
    </location>
</feature>
<dbReference type="InterPro" id="IPR048695">
    <property type="entry name" value="SHPRH_helical_2nd"/>
</dbReference>
<dbReference type="Proteomes" id="UP000770661">
    <property type="component" value="Unassembled WGS sequence"/>
</dbReference>
<proteinExistence type="predicted"/>
<evidence type="ECO:0000313" key="6">
    <source>
        <dbReference type="Proteomes" id="UP000770661"/>
    </source>
</evidence>
<dbReference type="AlphaFoldDB" id="A0A8J4YIN5"/>
<reference evidence="5" key="1">
    <citation type="submission" date="2020-07" db="EMBL/GenBank/DDBJ databases">
        <title>The High-quality genome of the commercially important snow crab, Chionoecetes opilio.</title>
        <authorList>
            <person name="Jeong J.-H."/>
            <person name="Ryu S."/>
        </authorList>
    </citation>
    <scope>NUCLEOTIDE SEQUENCE</scope>
    <source>
        <strain evidence="5">MADBK_172401_WGS</strain>
        <tissue evidence="5">Digestive gland</tissue>
    </source>
</reference>
<dbReference type="FunFam" id="3.40.50.10810:FF:000013">
    <property type="entry name" value="E3 ubiquitin-protein ligase SHPRH isoform X2"/>
    <property type="match status" value="1"/>
</dbReference>
<dbReference type="GO" id="GO:0005524">
    <property type="term" value="F:ATP binding"/>
    <property type="evidence" value="ECO:0007669"/>
    <property type="project" value="InterPro"/>
</dbReference>
<name>A0A8J4YIN5_CHIOP</name>
<dbReference type="Pfam" id="PF00176">
    <property type="entry name" value="SNF2-rel_dom"/>
    <property type="match status" value="1"/>
</dbReference>
<dbReference type="Pfam" id="PF21325">
    <property type="entry name" value="SHPRH_helical-1st"/>
    <property type="match status" value="1"/>
</dbReference>
<dbReference type="SUPFAM" id="SSF52540">
    <property type="entry name" value="P-loop containing nucleoside triphosphate hydrolases"/>
    <property type="match status" value="1"/>
</dbReference>
<dbReference type="InterPro" id="IPR048686">
    <property type="entry name" value="SHPRH_helical_1st"/>
</dbReference>
<dbReference type="GO" id="GO:0006974">
    <property type="term" value="P:DNA damage response"/>
    <property type="evidence" value="ECO:0007669"/>
    <property type="project" value="TreeGrafter"/>
</dbReference>
<dbReference type="InterPro" id="IPR052583">
    <property type="entry name" value="ATP-helicase/E3_Ub-Ligase"/>
</dbReference>
<dbReference type="PANTHER" id="PTHR45865">
    <property type="entry name" value="E3 UBIQUITIN-PROTEIN LIGASE SHPRH FAMILY MEMBER"/>
    <property type="match status" value="1"/>
</dbReference>
<dbReference type="GO" id="GO:0061630">
    <property type="term" value="F:ubiquitin protein ligase activity"/>
    <property type="evidence" value="ECO:0007669"/>
    <property type="project" value="TreeGrafter"/>
</dbReference>
<feature type="domain" description="SNF2 N-terminal" evidence="2">
    <location>
        <begin position="18"/>
        <end position="274"/>
    </location>
</feature>
<accession>A0A8J4YIN5</accession>
<feature type="compositionally biased region" description="Basic and acidic residues" evidence="1">
    <location>
        <begin position="654"/>
        <end position="663"/>
    </location>
</feature>
<feature type="domain" description="E3 ubiquitin-protein ligase SHPRH second helical" evidence="3">
    <location>
        <begin position="424"/>
        <end position="625"/>
    </location>
</feature>
<gene>
    <name evidence="5" type="primary">SHPRH</name>
    <name evidence="5" type="ORF">GWK47_034782</name>
</gene>
<feature type="region of interest" description="Disordered" evidence="1">
    <location>
        <begin position="637"/>
        <end position="680"/>
    </location>
</feature>
<organism evidence="5 6">
    <name type="scientific">Chionoecetes opilio</name>
    <name type="common">Atlantic snow crab</name>
    <name type="synonym">Cancer opilio</name>
    <dbReference type="NCBI Taxonomy" id="41210"/>
    <lineage>
        <taxon>Eukaryota</taxon>
        <taxon>Metazoa</taxon>
        <taxon>Ecdysozoa</taxon>
        <taxon>Arthropoda</taxon>
        <taxon>Crustacea</taxon>
        <taxon>Multicrustacea</taxon>
        <taxon>Malacostraca</taxon>
        <taxon>Eumalacostraca</taxon>
        <taxon>Eucarida</taxon>
        <taxon>Decapoda</taxon>
        <taxon>Pleocyemata</taxon>
        <taxon>Brachyura</taxon>
        <taxon>Eubrachyura</taxon>
        <taxon>Majoidea</taxon>
        <taxon>Majidae</taxon>
        <taxon>Chionoecetes</taxon>
    </lineage>
</organism>